<reference evidence="1 2" key="2">
    <citation type="journal article" date="2022" name="Mol. Ecol. Resour.">
        <title>The genomes of chicory, endive, great burdock and yacon provide insights into Asteraceae paleo-polyploidization history and plant inulin production.</title>
        <authorList>
            <person name="Fan W."/>
            <person name="Wang S."/>
            <person name="Wang H."/>
            <person name="Wang A."/>
            <person name="Jiang F."/>
            <person name="Liu H."/>
            <person name="Zhao H."/>
            <person name="Xu D."/>
            <person name="Zhang Y."/>
        </authorList>
    </citation>
    <scope>NUCLEOTIDE SEQUENCE [LARGE SCALE GENOMIC DNA]</scope>
    <source>
        <strain evidence="2">cv. Niubang</strain>
    </source>
</reference>
<keyword evidence="2" id="KW-1185">Reference proteome</keyword>
<reference evidence="2" key="1">
    <citation type="journal article" date="2022" name="Mol. Ecol. Resour.">
        <title>The genomes of chicory, endive, great burdock and yacon provide insights into Asteraceae palaeo-polyploidization history and plant inulin production.</title>
        <authorList>
            <person name="Fan W."/>
            <person name="Wang S."/>
            <person name="Wang H."/>
            <person name="Wang A."/>
            <person name="Jiang F."/>
            <person name="Liu H."/>
            <person name="Zhao H."/>
            <person name="Xu D."/>
            <person name="Zhang Y."/>
        </authorList>
    </citation>
    <scope>NUCLEOTIDE SEQUENCE [LARGE SCALE GENOMIC DNA]</scope>
    <source>
        <strain evidence="2">cv. Niubang</strain>
    </source>
</reference>
<sequence>MGKGGGHGDRWNRGGVMCRHGDGAGKGGTGNDNRCGSPGNKGNHGGGAAGKVGRRNDKGGGSARNGNERRVRVTGIKKLIKLMQMADKPAQLQSTSRVRFD</sequence>
<dbReference type="Proteomes" id="UP001055879">
    <property type="component" value="Linkage Group LG05"/>
</dbReference>
<name>A0ACB9C750_ARCLA</name>
<comment type="caution">
    <text evidence="1">The sequence shown here is derived from an EMBL/GenBank/DDBJ whole genome shotgun (WGS) entry which is preliminary data.</text>
</comment>
<organism evidence="1 2">
    <name type="scientific">Arctium lappa</name>
    <name type="common">Greater burdock</name>
    <name type="synonym">Lappa major</name>
    <dbReference type="NCBI Taxonomy" id="4217"/>
    <lineage>
        <taxon>Eukaryota</taxon>
        <taxon>Viridiplantae</taxon>
        <taxon>Streptophyta</taxon>
        <taxon>Embryophyta</taxon>
        <taxon>Tracheophyta</taxon>
        <taxon>Spermatophyta</taxon>
        <taxon>Magnoliopsida</taxon>
        <taxon>eudicotyledons</taxon>
        <taxon>Gunneridae</taxon>
        <taxon>Pentapetalae</taxon>
        <taxon>asterids</taxon>
        <taxon>campanulids</taxon>
        <taxon>Asterales</taxon>
        <taxon>Asteraceae</taxon>
        <taxon>Carduoideae</taxon>
        <taxon>Cardueae</taxon>
        <taxon>Arctiinae</taxon>
        <taxon>Arctium</taxon>
    </lineage>
</organism>
<accession>A0ACB9C750</accession>
<evidence type="ECO:0000313" key="1">
    <source>
        <dbReference type="EMBL" id="KAI3730025.1"/>
    </source>
</evidence>
<evidence type="ECO:0000313" key="2">
    <source>
        <dbReference type="Proteomes" id="UP001055879"/>
    </source>
</evidence>
<dbReference type="EMBL" id="CM042051">
    <property type="protein sequence ID" value="KAI3730025.1"/>
    <property type="molecule type" value="Genomic_DNA"/>
</dbReference>
<protein>
    <submittedName>
        <fullName evidence="1">Uncharacterized protein</fullName>
    </submittedName>
</protein>
<gene>
    <name evidence="1" type="ORF">L6452_18701</name>
</gene>
<proteinExistence type="predicted"/>